<feature type="region of interest" description="Disordered" evidence="1">
    <location>
        <begin position="1"/>
        <end position="47"/>
    </location>
</feature>
<evidence type="ECO:0000256" key="1">
    <source>
        <dbReference type="SAM" id="MobiDB-lite"/>
    </source>
</evidence>
<dbReference type="EMBL" id="CADCVT010000184">
    <property type="protein sequence ID" value="CAA9499849.1"/>
    <property type="molecule type" value="Genomic_DNA"/>
</dbReference>
<feature type="compositionally biased region" description="Basic residues" evidence="1">
    <location>
        <begin position="112"/>
        <end position="124"/>
    </location>
</feature>
<gene>
    <name evidence="2" type="ORF">AVDCRST_MAG85-1682</name>
</gene>
<feature type="compositionally biased region" description="Basic residues" evidence="1">
    <location>
        <begin position="184"/>
        <end position="193"/>
    </location>
</feature>
<evidence type="ECO:0000313" key="2">
    <source>
        <dbReference type="EMBL" id="CAA9499849.1"/>
    </source>
</evidence>
<feature type="compositionally biased region" description="Basic residues" evidence="1">
    <location>
        <begin position="205"/>
        <end position="224"/>
    </location>
</feature>
<sequence>ARPPDLPADRPRRHRAGGGRRALAGAHARTGRGRRHRGSRSGRVVPRGAAVARRVPVQAADAVRPRRRGRRGRALGARRIGVRGGRPRRRDDDARRLCRGRRRTAVPDVRAARRARVRRGRRTRPQLPHGVLLARHARAPDRGRDRARPRRRGRRRDGDPAGGQGPRRADDRDRLERREGAGRARSRCRRGAALRRAVEGPGQGARRRGSRHRPGRRRPVHRQPAHPEGGGQARRRRLHRRLDPRGQGQPAPAQQHRDHRGRLGRVRDAQAAGEPRDRRGDRQARRVRARAPARRCAVPARAGRRGAQAHRLAWRDRQGRARDGRV</sequence>
<feature type="compositionally biased region" description="Basic and acidic residues" evidence="1">
    <location>
        <begin position="167"/>
        <end position="182"/>
    </location>
</feature>
<feature type="non-terminal residue" evidence="2">
    <location>
        <position position="326"/>
    </location>
</feature>
<dbReference type="AlphaFoldDB" id="A0A6J4SNY5"/>
<name>A0A6J4SNY5_9ACTN</name>
<feature type="region of interest" description="Disordered" evidence="1">
    <location>
        <begin position="59"/>
        <end position="326"/>
    </location>
</feature>
<feature type="non-terminal residue" evidence="2">
    <location>
        <position position="1"/>
    </location>
</feature>
<feature type="compositionally biased region" description="Basic and acidic residues" evidence="1">
    <location>
        <begin position="274"/>
        <end position="284"/>
    </location>
</feature>
<feature type="compositionally biased region" description="Basic residues" evidence="1">
    <location>
        <begin position="29"/>
        <end position="40"/>
    </location>
</feature>
<reference evidence="2" key="1">
    <citation type="submission" date="2020-02" db="EMBL/GenBank/DDBJ databases">
        <authorList>
            <person name="Meier V. D."/>
        </authorList>
    </citation>
    <scope>NUCLEOTIDE SEQUENCE</scope>
    <source>
        <strain evidence="2">AVDCRST_MAG85</strain>
    </source>
</reference>
<feature type="compositionally biased region" description="Basic and acidic residues" evidence="1">
    <location>
        <begin position="313"/>
        <end position="326"/>
    </location>
</feature>
<protein>
    <submittedName>
        <fullName evidence="2">FadB4</fullName>
    </submittedName>
</protein>
<feature type="compositionally biased region" description="Basic residues" evidence="1">
    <location>
        <begin position="233"/>
        <end position="242"/>
    </location>
</feature>
<accession>A0A6J4SNY5</accession>
<proteinExistence type="predicted"/>
<organism evidence="2">
    <name type="scientific">uncultured Solirubrobacteraceae bacterium</name>
    <dbReference type="NCBI Taxonomy" id="1162706"/>
    <lineage>
        <taxon>Bacteria</taxon>
        <taxon>Bacillati</taxon>
        <taxon>Actinomycetota</taxon>
        <taxon>Thermoleophilia</taxon>
        <taxon>Solirubrobacterales</taxon>
        <taxon>Solirubrobacteraceae</taxon>
        <taxon>environmental samples</taxon>
    </lineage>
</organism>